<organism evidence="7 8">
    <name type="scientific">Trichomalopsis sarcophagae</name>
    <dbReference type="NCBI Taxonomy" id="543379"/>
    <lineage>
        <taxon>Eukaryota</taxon>
        <taxon>Metazoa</taxon>
        <taxon>Ecdysozoa</taxon>
        <taxon>Arthropoda</taxon>
        <taxon>Hexapoda</taxon>
        <taxon>Insecta</taxon>
        <taxon>Pterygota</taxon>
        <taxon>Neoptera</taxon>
        <taxon>Endopterygota</taxon>
        <taxon>Hymenoptera</taxon>
        <taxon>Apocrita</taxon>
        <taxon>Proctotrupomorpha</taxon>
        <taxon>Chalcidoidea</taxon>
        <taxon>Pteromalidae</taxon>
        <taxon>Pteromalinae</taxon>
        <taxon>Trichomalopsis</taxon>
    </lineage>
</organism>
<keyword evidence="2" id="KW-0812">Transmembrane</keyword>
<reference evidence="7 8" key="1">
    <citation type="journal article" date="2017" name="Curr. Biol.">
        <title>The Evolution of Venom by Co-option of Single-Copy Genes.</title>
        <authorList>
            <person name="Martinson E.O."/>
            <person name="Mrinalini"/>
            <person name="Kelkar Y.D."/>
            <person name="Chang C.H."/>
            <person name="Werren J.H."/>
        </authorList>
    </citation>
    <scope>NUCLEOTIDE SEQUENCE [LARGE SCALE GENOMIC DNA]</scope>
    <source>
        <strain evidence="7 8">Alberta</strain>
        <tissue evidence="7">Whole body</tissue>
    </source>
</reference>
<dbReference type="PANTHER" id="PTHR32178">
    <property type="entry name" value="FAM187"/>
    <property type="match status" value="1"/>
</dbReference>
<dbReference type="OrthoDB" id="9988013at2759"/>
<evidence type="ECO:0000256" key="2">
    <source>
        <dbReference type="ARBA" id="ARBA00022692"/>
    </source>
</evidence>
<keyword evidence="6" id="KW-0325">Glycoprotein</keyword>
<evidence type="ECO:0008006" key="9">
    <source>
        <dbReference type="Google" id="ProtNLM"/>
    </source>
</evidence>
<dbReference type="AlphaFoldDB" id="A0A232EXQ2"/>
<dbReference type="EMBL" id="NNAY01001719">
    <property type="protein sequence ID" value="OXU23135.1"/>
    <property type="molecule type" value="Genomic_DNA"/>
</dbReference>
<accession>A0A232EXQ2</accession>
<dbReference type="GO" id="GO:0016020">
    <property type="term" value="C:membrane"/>
    <property type="evidence" value="ECO:0007669"/>
    <property type="project" value="UniProtKB-SubCell"/>
</dbReference>
<sequence length="326" mass="37834">MSLFRHDRYTEQVYCLLTGSLDPTCADYPPSYLWAVKSEEGEKRSFRLNNGVVRCVIAFLAAVLLKNAICADSRLRVKKYCRERDKAMTVSDEIEEYSNETDDYLLVVDAEINSTIVLENILQYELASGDESKVQPPRLWYWQDLNQTLEMTEVELGMDNNVTQIRVHMTAEYSLIIRTLLEEDIGIYRCIGDKDRENNRSLFNYRLEPVLDEESTNSTQQGNETEYKKYRELNLLPVTQLFAHKKALEMKIERSFKNSTDEELLAIRDEGVTLELVSEWGPWGPCEECVKKRGVRTRRAFCRIKSHINEVKPVPSESIISIKYNA</sequence>
<keyword evidence="8" id="KW-1185">Reference proteome</keyword>
<evidence type="ECO:0000256" key="3">
    <source>
        <dbReference type="ARBA" id="ARBA00022729"/>
    </source>
</evidence>
<evidence type="ECO:0000256" key="1">
    <source>
        <dbReference type="ARBA" id="ARBA00004479"/>
    </source>
</evidence>
<protein>
    <recommendedName>
        <fullName evidence="9">Ig-like domain-containing protein</fullName>
    </recommendedName>
</protein>
<comment type="subcellular location">
    <subcellularLocation>
        <location evidence="1">Membrane</location>
        <topology evidence="1">Single-pass type I membrane protein</topology>
    </subcellularLocation>
</comment>
<evidence type="ECO:0000256" key="4">
    <source>
        <dbReference type="ARBA" id="ARBA00022989"/>
    </source>
</evidence>
<keyword evidence="5" id="KW-0472">Membrane</keyword>
<keyword evidence="3" id="KW-0732">Signal</keyword>
<evidence type="ECO:0000313" key="7">
    <source>
        <dbReference type="EMBL" id="OXU23135.1"/>
    </source>
</evidence>
<dbReference type="InterPro" id="IPR039311">
    <property type="entry name" value="FAM187A/B"/>
</dbReference>
<keyword evidence="4" id="KW-1133">Transmembrane helix</keyword>
<name>A0A232EXQ2_9HYME</name>
<proteinExistence type="predicted"/>
<gene>
    <name evidence="7" type="ORF">TSAR_001995</name>
</gene>
<evidence type="ECO:0000313" key="8">
    <source>
        <dbReference type="Proteomes" id="UP000215335"/>
    </source>
</evidence>
<comment type="caution">
    <text evidence="7">The sequence shown here is derived from an EMBL/GenBank/DDBJ whole genome shotgun (WGS) entry which is preliminary data.</text>
</comment>
<dbReference type="Proteomes" id="UP000215335">
    <property type="component" value="Unassembled WGS sequence"/>
</dbReference>
<evidence type="ECO:0000256" key="6">
    <source>
        <dbReference type="ARBA" id="ARBA00023180"/>
    </source>
</evidence>
<evidence type="ECO:0000256" key="5">
    <source>
        <dbReference type="ARBA" id="ARBA00023136"/>
    </source>
</evidence>
<dbReference type="PANTHER" id="PTHR32178:SF6">
    <property type="entry name" value="IG-LIKE DOMAIN-CONTAINING PROTEIN"/>
    <property type="match status" value="1"/>
</dbReference>